<comment type="caution">
    <text evidence="6">The sequence shown here is derived from an EMBL/GenBank/DDBJ whole genome shotgun (WGS) entry which is preliminary data.</text>
</comment>
<feature type="domain" description="4Fe-4S ferredoxin-type" evidence="5">
    <location>
        <begin position="41"/>
        <end position="70"/>
    </location>
</feature>
<protein>
    <submittedName>
        <fullName evidence="6">Ferredoxin-2</fullName>
    </submittedName>
</protein>
<dbReference type="GO" id="GO:0051539">
    <property type="term" value="F:4 iron, 4 sulfur cluster binding"/>
    <property type="evidence" value="ECO:0007669"/>
    <property type="project" value="UniProtKB-KW"/>
</dbReference>
<dbReference type="InterPro" id="IPR050572">
    <property type="entry name" value="Fe-S_Ferredoxin"/>
</dbReference>
<keyword evidence="1" id="KW-0004">4Fe-4S</keyword>
<dbReference type="PROSITE" id="PS51379">
    <property type="entry name" value="4FE4S_FER_2"/>
    <property type="match status" value="2"/>
</dbReference>
<dbReference type="Proteomes" id="UP000181901">
    <property type="component" value="Unassembled WGS sequence"/>
</dbReference>
<keyword evidence="4" id="KW-0411">Iron-sulfur</keyword>
<dbReference type="InterPro" id="IPR017900">
    <property type="entry name" value="4Fe4S_Fe_S_CS"/>
</dbReference>
<gene>
    <name evidence="6" type="ORF">BerOc1_00605</name>
</gene>
<reference evidence="6 7" key="1">
    <citation type="submission" date="2015-09" db="EMBL/GenBank/DDBJ databases">
        <title>Genome of Desulfovibrio dechloracetivorans BerOc1, a mercury methylating strain isolated from highly hydrocarbons and metals contaminated coastal sediments.</title>
        <authorList>
            <person name="Goni Urriza M."/>
            <person name="Gassie C."/>
            <person name="Bouchez O."/>
            <person name="Klopp C."/>
            <person name="Ranchou-Peyruse A."/>
            <person name="Remy G."/>
        </authorList>
    </citation>
    <scope>NUCLEOTIDE SEQUENCE [LARGE SCALE GENOMIC DNA]</scope>
    <source>
        <strain evidence="6 7">BerOc1</strain>
    </source>
</reference>
<accession>A0A1J5N1X4</accession>
<dbReference type="EMBL" id="LKAQ01000001">
    <property type="protein sequence ID" value="OIQ52132.1"/>
    <property type="molecule type" value="Genomic_DNA"/>
</dbReference>
<feature type="domain" description="4Fe-4S ferredoxin-type" evidence="5">
    <location>
        <begin position="11"/>
        <end position="40"/>
    </location>
</feature>
<dbReference type="Gene3D" id="3.30.70.20">
    <property type="match status" value="1"/>
</dbReference>
<dbReference type="AlphaFoldDB" id="A0A1J5N1X4"/>
<evidence type="ECO:0000256" key="1">
    <source>
        <dbReference type="ARBA" id="ARBA00022485"/>
    </source>
</evidence>
<keyword evidence="3" id="KW-0408">Iron</keyword>
<dbReference type="PANTHER" id="PTHR43687">
    <property type="entry name" value="ADENYLYLSULFATE REDUCTASE, BETA SUBUNIT"/>
    <property type="match status" value="1"/>
</dbReference>
<sequence>MKNFRYLDGVATLALDTDACVGCGSCVEVCPHRILEMRGKKAAILDPDACMECGACATNCPVRAVTVTPGVGCASYLISVWLHKLTGRKVDSACC</sequence>
<evidence type="ECO:0000259" key="5">
    <source>
        <dbReference type="PROSITE" id="PS51379"/>
    </source>
</evidence>
<evidence type="ECO:0000313" key="7">
    <source>
        <dbReference type="Proteomes" id="UP000181901"/>
    </source>
</evidence>
<keyword evidence="7" id="KW-1185">Reference proteome</keyword>
<organism evidence="6 7">
    <name type="scientific">Pseudodesulfovibrio hydrargyri</name>
    <dbReference type="NCBI Taxonomy" id="2125990"/>
    <lineage>
        <taxon>Bacteria</taxon>
        <taxon>Pseudomonadati</taxon>
        <taxon>Thermodesulfobacteriota</taxon>
        <taxon>Desulfovibrionia</taxon>
        <taxon>Desulfovibrionales</taxon>
        <taxon>Desulfovibrionaceae</taxon>
    </lineage>
</organism>
<dbReference type="PANTHER" id="PTHR43687:SF4">
    <property type="entry name" value="BLR5484 PROTEIN"/>
    <property type="match status" value="1"/>
</dbReference>
<dbReference type="PROSITE" id="PS00198">
    <property type="entry name" value="4FE4S_FER_1"/>
    <property type="match status" value="1"/>
</dbReference>
<evidence type="ECO:0000313" key="6">
    <source>
        <dbReference type="EMBL" id="OIQ52132.1"/>
    </source>
</evidence>
<dbReference type="SUPFAM" id="SSF54862">
    <property type="entry name" value="4Fe-4S ferredoxins"/>
    <property type="match status" value="1"/>
</dbReference>
<keyword evidence="2" id="KW-0479">Metal-binding</keyword>
<dbReference type="InterPro" id="IPR017896">
    <property type="entry name" value="4Fe4S_Fe-S-bd"/>
</dbReference>
<evidence type="ECO:0000256" key="4">
    <source>
        <dbReference type="ARBA" id="ARBA00023014"/>
    </source>
</evidence>
<evidence type="ECO:0000256" key="3">
    <source>
        <dbReference type="ARBA" id="ARBA00023004"/>
    </source>
</evidence>
<proteinExistence type="predicted"/>
<dbReference type="GO" id="GO:0046872">
    <property type="term" value="F:metal ion binding"/>
    <property type="evidence" value="ECO:0007669"/>
    <property type="project" value="UniProtKB-KW"/>
</dbReference>
<dbReference type="NCBIfam" id="NF040864">
    <property type="entry name" value="HgcB_ferredoxin"/>
    <property type="match status" value="1"/>
</dbReference>
<name>A0A1J5N1X4_9BACT</name>
<evidence type="ECO:0000256" key="2">
    <source>
        <dbReference type="ARBA" id="ARBA00022723"/>
    </source>
</evidence>
<dbReference type="Pfam" id="PF12838">
    <property type="entry name" value="Fer4_7"/>
    <property type="match status" value="1"/>
</dbReference>
<dbReference type="RefSeq" id="WP_071544227.1">
    <property type="nucleotide sequence ID" value="NZ_LKAQ01000001.1"/>
</dbReference>
<dbReference type="OrthoDB" id="9794954at2"/>